<evidence type="ECO:0000313" key="2">
    <source>
        <dbReference type="Proteomes" id="UP000053558"/>
    </source>
</evidence>
<sequence length="198" mass="22580">SDTSLRSLYNRAAKAFIHRDFLTTFNLVNTAFSTLTAPQDASPDGLGAHRRKWDILRITLDTTVYHSPVDKDSLPKALRANLLLSSHAFIATLHTRSLDLFTPSSMQHHPRSSFLPHQVLVTLVASSLKIDTPDFGRGIVEEWLSHRVHSEAQLGDLEGYEKVLEMYCLHVLPRMEGWDYAKQFLDYESELPHERKKV</sequence>
<proteinExistence type="predicted"/>
<evidence type="ECO:0000313" key="1">
    <source>
        <dbReference type="EMBL" id="EIW84243.1"/>
    </source>
</evidence>
<gene>
    <name evidence="1" type="ORF">CONPUDRAFT_28932</name>
</gene>
<name>A0A5M3MYK1_CONPW</name>
<dbReference type="OMA" id="YSETHII"/>
<dbReference type="Proteomes" id="UP000053558">
    <property type="component" value="Unassembled WGS sequence"/>
</dbReference>
<dbReference type="KEGG" id="cput:CONPUDRAFT_28932"/>
<comment type="caution">
    <text evidence="1">The sequence shown here is derived from an EMBL/GenBank/DDBJ whole genome shotgun (WGS) entry which is preliminary data.</text>
</comment>
<dbReference type="AlphaFoldDB" id="A0A5M3MYK1"/>
<protein>
    <submittedName>
        <fullName evidence="1">Uncharacterized protein</fullName>
    </submittedName>
</protein>
<organism evidence="1 2">
    <name type="scientific">Coniophora puteana (strain RWD-64-598)</name>
    <name type="common">Brown rot fungus</name>
    <dbReference type="NCBI Taxonomy" id="741705"/>
    <lineage>
        <taxon>Eukaryota</taxon>
        <taxon>Fungi</taxon>
        <taxon>Dikarya</taxon>
        <taxon>Basidiomycota</taxon>
        <taxon>Agaricomycotina</taxon>
        <taxon>Agaricomycetes</taxon>
        <taxon>Agaricomycetidae</taxon>
        <taxon>Boletales</taxon>
        <taxon>Coniophorineae</taxon>
        <taxon>Coniophoraceae</taxon>
        <taxon>Coniophora</taxon>
    </lineage>
</organism>
<dbReference type="GeneID" id="19206653"/>
<feature type="non-terminal residue" evidence="1">
    <location>
        <position position="1"/>
    </location>
</feature>
<dbReference type="RefSeq" id="XP_007765225.1">
    <property type="nucleotide sequence ID" value="XM_007767035.1"/>
</dbReference>
<accession>A0A5M3MYK1</accession>
<dbReference type="OrthoDB" id="3981028at2759"/>
<reference evidence="2" key="1">
    <citation type="journal article" date="2012" name="Science">
        <title>The Paleozoic origin of enzymatic lignin decomposition reconstructed from 31 fungal genomes.</title>
        <authorList>
            <person name="Floudas D."/>
            <person name="Binder M."/>
            <person name="Riley R."/>
            <person name="Barry K."/>
            <person name="Blanchette R.A."/>
            <person name="Henrissat B."/>
            <person name="Martinez A.T."/>
            <person name="Otillar R."/>
            <person name="Spatafora J.W."/>
            <person name="Yadav J.S."/>
            <person name="Aerts A."/>
            <person name="Benoit I."/>
            <person name="Boyd A."/>
            <person name="Carlson A."/>
            <person name="Copeland A."/>
            <person name="Coutinho P.M."/>
            <person name="de Vries R.P."/>
            <person name="Ferreira P."/>
            <person name="Findley K."/>
            <person name="Foster B."/>
            <person name="Gaskell J."/>
            <person name="Glotzer D."/>
            <person name="Gorecki P."/>
            <person name="Heitman J."/>
            <person name="Hesse C."/>
            <person name="Hori C."/>
            <person name="Igarashi K."/>
            <person name="Jurgens J.A."/>
            <person name="Kallen N."/>
            <person name="Kersten P."/>
            <person name="Kohler A."/>
            <person name="Kuees U."/>
            <person name="Kumar T.K.A."/>
            <person name="Kuo A."/>
            <person name="LaButti K."/>
            <person name="Larrondo L.F."/>
            <person name="Lindquist E."/>
            <person name="Ling A."/>
            <person name="Lombard V."/>
            <person name="Lucas S."/>
            <person name="Lundell T."/>
            <person name="Martin R."/>
            <person name="McLaughlin D.J."/>
            <person name="Morgenstern I."/>
            <person name="Morin E."/>
            <person name="Murat C."/>
            <person name="Nagy L.G."/>
            <person name="Nolan M."/>
            <person name="Ohm R.A."/>
            <person name="Patyshakuliyeva A."/>
            <person name="Rokas A."/>
            <person name="Ruiz-Duenas F.J."/>
            <person name="Sabat G."/>
            <person name="Salamov A."/>
            <person name="Samejima M."/>
            <person name="Schmutz J."/>
            <person name="Slot J.C."/>
            <person name="St John F."/>
            <person name="Stenlid J."/>
            <person name="Sun H."/>
            <person name="Sun S."/>
            <person name="Syed K."/>
            <person name="Tsang A."/>
            <person name="Wiebenga A."/>
            <person name="Young D."/>
            <person name="Pisabarro A."/>
            <person name="Eastwood D.C."/>
            <person name="Martin F."/>
            <person name="Cullen D."/>
            <person name="Grigoriev I.V."/>
            <person name="Hibbett D.S."/>
        </authorList>
    </citation>
    <scope>NUCLEOTIDE SEQUENCE [LARGE SCALE GENOMIC DNA]</scope>
    <source>
        <strain evidence="2">RWD-64-598 SS2</strain>
    </source>
</reference>
<keyword evidence="2" id="KW-1185">Reference proteome</keyword>
<dbReference type="EMBL" id="JH711575">
    <property type="protein sequence ID" value="EIW84243.1"/>
    <property type="molecule type" value="Genomic_DNA"/>
</dbReference>
<feature type="non-terminal residue" evidence="1">
    <location>
        <position position="198"/>
    </location>
</feature>